<name>A0A9C6XRG8_FRAOC</name>
<evidence type="ECO:0000313" key="2">
    <source>
        <dbReference type="Proteomes" id="UP000504606"/>
    </source>
</evidence>
<dbReference type="OrthoDB" id="5957375at2759"/>
<evidence type="ECO:0000313" key="3">
    <source>
        <dbReference type="RefSeq" id="XP_052128412.1"/>
    </source>
</evidence>
<gene>
    <name evidence="3" type="primary">LOC127750530</name>
</gene>
<accession>A0A9C6XRG8</accession>
<dbReference type="KEGG" id="foc:127750530"/>
<dbReference type="GeneID" id="127750530"/>
<feature type="region of interest" description="Disordered" evidence="1">
    <location>
        <begin position="90"/>
        <end position="134"/>
    </location>
</feature>
<organism evidence="2 3">
    <name type="scientific">Frankliniella occidentalis</name>
    <name type="common">Western flower thrips</name>
    <name type="synonym">Euthrips occidentalis</name>
    <dbReference type="NCBI Taxonomy" id="133901"/>
    <lineage>
        <taxon>Eukaryota</taxon>
        <taxon>Metazoa</taxon>
        <taxon>Ecdysozoa</taxon>
        <taxon>Arthropoda</taxon>
        <taxon>Hexapoda</taxon>
        <taxon>Insecta</taxon>
        <taxon>Pterygota</taxon>
        <taxon>Neoptera</taxon>
        <taxon>Paraneoptera</taxon>
        <taxon>Thysanoptera</taxon>
        <taxon>Terebrantia</taxon>
        <taxon>Thripoidea</taxon>
        <taxon>Thripidae</taxon>
        <taxon>Frankliniella</taxon>
    </lineage>
</organism>
<evidence type="ECO:0000256" key="1">
    <source>
        <dbReference type="SAM" id="MobiDB-lite"/>
    </source>
</evidence>
<dbReference type="AlphaFoldDB" id="A0A9C6XRG8"/>
<keyword evidence="2" id="KW-1185">Reference proteome</keyword>
<dbReference type="RefSeq" id="XP_052128412.1">
    <property type="nucleotide sequence ID" value="XM_052272452.1"/>
</dbReference>
<feature type="region of interest" description="Disordered" evidence="1">
    <location>
        <begin position="1"/>
        <end position="44"/>
    </location>
</feature>
<sequence length="183" mass="19966">MAPQLPQQGGPPPPPQHGSRGRPARTHPEEAKTQLAARRPRAGETLAELAQDLLRLTKMAYPRMDSASQDELARDRLLVEVEDPVARKRARLAQPPSLATALRELTGHDPANATTPSDTTITTTTSPPGDGRCGCGGEDDAHGLAVAVKENTEAVRQLVEKMAKREEQEEKGWGLGWGWRLFW</sequence>
<dbReference type="Proteomes" id="UP000504606">
    <property type="component" value="Unplaced"/>
</dbReference>
<proteinExistence type="predicted"/>
<reference evidence="3" key="1">
    <citation type="submission" date="2025-08" db="UniProtKB">
        <authorList>
            <consortium name="RefSeq"/>
        </authorList>
    </citation>
    <scope>IDENTIFICATION</scope>
    <source>
        <tissue evidence="3">Whole organism</tissue>
    </source>
</reference>
<protein>
    <submittedName>
        <fullName evidence="3">Uncharacterized protein LOC127750530</fullName>
    </submittedName>
</protein>
<feature type="compositionally biased region" description="Low complexity" evidence="1">
    <location>
        <begin position="114"/>
        <end position="130"/>
    </location>
</feature>